<comment type="cofactor">
    <cofactor evidence="1">
        <name>Zn(2+)</name>
        <dbReference type="ChEBI" id="CHEBI:29105"/>
    </cofactor>
</comment>
<keyword evidence="5" id="KW-0560">Oxidoreductase</keyword>
<comment type="caution">
    <text evidence="7">The sequence shown here is derived from an EMBL/GenBank/DDBJ whole genome shotgun (WGS) entry which is preliminary data.</text>
</comment>
<organism evidence="7 8">
    <name type="scientific">Exophiala sideris</name>
    <dbReference type="NCBI Taxonomy" id="1016849"/>
    <lineage>
        <taxon>Eukaryota</taxon>
        <taxon>Fungi</taxon>
        <taxon>Dikarya</taxon>
        <taxon>Ascomycota</taxon>
        <taxon>Pezizomycotina</taxon>
        <taxon>Eurotiomycetes</taxon>
        <taxon>Chaetothyriomycetidae</taxon>
        <taxon>Chaetothyriales</taxon>
        <taxon>Herpotrichiellaceae</taxon>
        <taxon>Exophiala</taxon>
    </lineage>
</organism>
<dbReference type="CDD" id="cd08297">
    <property type="entry name" value="CAD3"/>
    <property type="match status" value="1"/>
</dbReference>
<evidence type="ECO:0000256" key="4">
    <source>
        <dbReference type="ARBA" id="ARBA00022833"/>
    </source>
</evidence>
<proteinExistence type="inferred from homology"/>
<dbReference type="InterPro" id="IPR013149">
    <property type="entry name" value="ADH-like_C"/>
</dbReference>
<feature type="domain" description="Enoyl reductase (ER)" evidence="6">
    <location>
        <begin position="236"/>
        <end position="571"/>
    </location>
</feature>
<keyword evidence="8" id="KW-1185">Reference proteome</keyword>
<dbReference type="InterPro" id="IPR036291">
    <property type="entry name" value="NAD(P)-bd_dom_sf"/>
</dbReference>
<evidence type="ECO:0000256" key="2">
    <source>
        <dbReference type="ARBA" id="ARBA00008072"/>
    </source>
</evidence>
<protein>
    <recommendedName>
        <fullName evidence="6">Enoyl reductase (ER) domain-containing protein</fullName>
    </recommendedName>
</protein>
<evidence type="ECO:0000313" key="7">
    <source>
        <dbReference type="EMBL" id="KAK5048749.1"/>
    </source>
</evidence>
<accession>A0ABR0IV61</accession>
<evidence type="ECO:0000313" key="8">
    <source>
        <dbReference type="Proteomes" id="UP001345691"/>
    </source>
</evidence>
<dbReference type="InterPro" id="IPR011032">
    <property type="entry name" value="GroES-like_sf"/>
</dbReference>
<comment type="similarity">
    <text evidence="2">Belongs to the zinc-containing alcohol dehydrogenase family.</text>
</comment>
<dbReference type="InterPro" id="IPR020843">
    <property type="entry name" value="ER"/>
</dbReference>
<dbReference type="Gene3D" id="3.40.50.720">
    <property type="entry name" value="NAD(P)-binding Rossmann-like Domain"/>
    <property type="match status" value="2"/>
</dbReference>
<reference evidence="7 8" key="1">
    <citation type="submission" date="2023-08" db="EMBL/GenBank/DDBJ databases">
        <title>Black Yeasts Isolated from many extreme environments.</title>
        <authorList>
            <person name="Coleine C."/>
            <person name="Stajich J.E."/>
            <person name="Selbmann L."/>
        </authorList>
    </citation>
    <scope>NUCLEOTIDE SEQUENCE [LARGE SCALE GENOMIC DNA]</scope>
    <source>
        <strain evidence="7 8">CCFEE 6328</strain>
    </source>
</reference>
<dbReference type="PANTHER" id="PTHR42940">
    <property type="entry name" value="ALCOHOL DEHYDROGENASE 1-RELATED"/>
    <property type="match status" value="1"/>
</dbReference>
<gene>
    <name evidence="7" type="ORF">LTR69_011295</name>
</gene>
<dbReference type="Pfam" id="PF08240">
    <property type="entry name" value="ADH_N"/>
    <property type="match status" value="2"/>
</dbReference>
<dbReference type="SUPFAM" id="SSF51735">
    <property type="entry name" value="NAD(P)-binding Rossmann-fold domains"/>
    <property type="match status" value="2"/>
</dbReference>
<evidence type="ECO:0000259" key="6">
    <source>
        <dbReference type="SMART" id="SM00829"/>
    </source>
</evidence>
<dbReference type="EMBL" id="JAVRRF010000053">
    <property type="protein sequence ID" value="KAK5048749.1"/>
    <property type="molecule type" value="Genomic_DNA"/>
</dbReference>
<evidence type="ECO:0000256" key="1">
    <source>
        <dbReference type="ARBA" id="ARBA00001947"/>
    </source>
</evidence>
<dbReference type="Proteomes" id="UP001345691">
    <property type="component" value="Unassembled WGS sequence"/>
</dbReference>
<keyword evidence="3" id="KW-0479">Metal-binding</keyword>
<evidence type="ECO:0000256" key="3">
    <source>
        <dbReference type="ARBA" id="ARBA00022723"/>
    </source>
</evidence>
<dbReference type="InterPro" id="IPR013154">
    <property type="entry name" value="ADH-like_N"/>
</dbReference>
<dbReference type="SMART" id="SM00829">
    <property type="entry name" value="PKS_ER"/>
    <property type="match status" value="1"/>
</dbReference>
<dbReference type="PANTHER" id="PTHR42940:SF5">
    <property type="entry name" value="ALCOHOL DEHYDROGENASE 2"/>
    <property type="match status" value="1"/>
</dbReference>
<sequence length="575" mass="60439">MAMDQIEETFTPGHEGVGYVCQVHESVEGKGFKVGDAVGFLYIIGCCFDCEGCMVHNMLCQKGEPKIQGRNTDGFFAEYAVVDWRSAIILPTQWEVERSSVFFCAGITAFHSVDSCNLEPGQWLGVIGAGGLGQLATQYATAMGLKVVAIDINDATLGVCKAQGADAIFNSKTEPKYVHKIKALTNGGAHAVAVFSNASGAYSSAPSIIRSGSSTMAAEHPDVPTKHKAAVFDVPGHISTKVLELRTPSPGSGDVLVKLTHSGVCHSDYGIMTNSPTYPFPCPKEQIGGHEGVGIVVQLGPDTGSSGVKVGDRVGIKWISYFCGVCQPCRDGAPTHCEKGKASGYYYPGTFQQYAVTSARCLTQIPEGVDSADAAPMLCAGLTVYSALKKSRAGKGDWMVVMGAGGGLGHLACQIASNGMGMRVVGIDAVNKEDVVRKSGAEVFLSLKDDKTITEEVIKATGGGARGVLVCAAANQAYAQALGFLKHGGSLVAVGIPEVLEPIRESVPVNIIAKQLSIIGSSVGTQEEAIEVLDLVAKGMVKVHYRLESMENLTQVFEEMHSGRLAGRVVLALQA</sequence>
<name>A0ABR0IV61_9EURO</name>
<dbReference type="Pfam" id="PF00107">
    <property type="entry name" value="ADH_zinc_N"/>
    <property type="match status" value="2"/>
</dbReference>
<keyword evidence="4" id="KW-0862">Zinc</keyword>
<evidence type="ECO:0000256" key="5">
    <source>
        <dbReference type="ARBA" id="ARBA00023002"/>
    </source>
</evidence>
<dbReference type="SUPFAM" id="SSF50129">
    <property type="entry name" value="GroES-like"/>
    <property type="match status" value="2"/>
</dbReference>
<dbReference type="Gene3D" id="3.90.180.10">
    <property type="entry name" value="Medium-chain alcohol dehydrogenases, catalytic domain"/>
    <property type="match status" value="2"/>
</dbReference>